<dbReference type="InterPro" id="IPR001128">
    <property type="entry name" value="Cyt_P450"/>
</dbReference>
<name>A0AAN9SCH0_PSOTE</name>
<dbReference type="Proteomes" id="UP001386955">
    <property type="component" value="Unassembled WGS sequence"/>
</dbReference>
<accession>A0AAN9SCH0</accession>
<dbReference type="SUPFAM" id="SSF48264">
    <property type="entry name" value="Cytochrome P450"/>
    <property type="match status" value="1"/>
</dbReference>
<dbReference type="EMBL" id="JAYMYS010000005">
    <property type="protein sequence ID" value="KAK7393808.1"/>
    <property type="molecule type" value="Genomic_DNA"/>
</dbReference>
<dbReference type="Gene3D" id="1.10.630.10">
    <property type="entry name" value="Cytochrome P450"/>
    <property type="match status" value="1"/>
</dbReference>
<dbReference type="PRINTS" id="PR00463">
    <property type="entry name" value="EP450I"/>
</dbReference>
<comment type="caution">
    <text evidence="1">The sequence shown here is derived from an EMBL/GenBank/DDBJ whole genome shotgun (WGS) entry which is preliminary data.</text>
</comment>
<protein>
    <recommendedName>
        <fullName evidence="3">Cytochrome P450</fullName>
    </recommendedName>
</protein>
<evidence type="ECO:0000313" key="1">
    <source>
        <dbReference type="EMBL" id="KAK7393808.1"/>
    </source>
</evidence>
<dbReference type="InterPro" id="IPR002401">
    <property type="entry name" value="Cyt_P450_E_grp-I"/>
</dbReference>
<dbReference type="InterPro" id="IPR036396">
    <property type="entry name" value="Cyt_P450_sf"/>
</dbReference>
<dbReference type="InterPro" id="IPR051382">
    <property type="entry name" value="CYP450_AA/FA_Hydroxylases"/>
</dbReference>
<evidence type="ECO:0008006" key="3">
    <source>
        <dbReference type="Google" id="ProtNLM"/>
    </source>
</evidence>
<organism evidence="1 2">
    <name type="scientific">Psophocarpus tetragonolobus</name>
    <name type="common">Winged bean</name>
    <name type="synonym">Dolichos tetragonolobus</name>
    <dbReference type="NCBI Taxonomy" id="3891"/>
    <lineage>
        <taxon>Eukaryota</taxon>
        <taxon>Viridiplantae</taxon>
        <taxon>Streptophyta</taxon>
        <taxon>Embryophyta</taxon>
        <taxon>Tracheophyta</taxon>
        <taxon>Spermatophyta</taxon>
        <taxon>Magnoliopsida</taxon>
        <taxon>eudicotyledons</taxon>
        <taxon>Gunneridae</taxon>
        <taxon>Pentapetalae</taxon>
        <taxon>rosids</taxon>
        <taxon>fabids</taxon>
        <taxon>Fabales</taxon>
        <taxon>Fabaceae</taxon>
        <taxon>Papilionoideae</taxon>
        <taxon>50 kb inversion clade</taxon>
        <taxon>NPAAA clade</taxon>
        <taxon>indigoferoid/millettioid clade</taxon>
        <taxon>Phaseoleae</taxon>
        <taxon>Psophocarpus</taxon>
    </lineage>
</organism>
<dbReference type="GO" id="GO:0004497">
    <property type="term" value="F:monooxygenase activity"/>
    <property type="evidence" value="ECO:0007669"/>
    <property type="project" value="InterPro"/>
</dbReference>
<dbReference type="GO" id="GO:0016705">
    <property type="term" value="F:oxidoreductase activity, acting on paired donors, with incorporation or reduction of molecular oxygen"/>
    <property type="evidence" value="ECO:0007669"/>
    <property type="project" value="InterPro"/>
</dbReference>
<reference evidence="1 2" key="1">
    <citation type="submission" date="2024-01" db="EMBL/GenBank/DDBJ databases">
        <title>The genomes of 5 underutilized Papilionoideae crops provide insights into root nodulation and disease resistanc.</title>
        <authorList>
            <person name="Jiang F."/>
        </authorList>
    </citation>
    <scope>NUCLEOTIDE SEQUENCE [LARGE SCALE GENOMIC DNA]</scope>
    <source>
        <strain evidence="1">DUOXIRENSHENG_FW03</strain>
        <tissue evidence="1">Leaves</tissue>
    </source>
</reference>
<dbReference type="PANTHER" id="PTHR47949">
    <property type="entry name" value="CYTOCHROME P450 703A2-RELATED-RELATED"/>
    <property type="match status" value="1"/>
</dbReference>
<dbReference type="PANTHER" id="PTHR47949:SF4">
    <property type="entry name" value="TYROSINE N-MONOOXYGENASE"/>
    <property type="match status" value="1"/>
</dbReference>
<evidence type="ECO:0000313" key="2">
    <source>
        <dbReference type="Proteomes" id="UP001386955"/>
    </source>
</evidence>
<dbReference type="GO" id="GO:0020037">
    <property type="term" value="F:heme binding"/>
    <property type="evidence" value="ECO:0007669"/>
    <property type="project" value="InterPro"/>
</dbReference>
<dbReference type="AlphaFoldDB" id="A0AAN9SCH0"/>
<dbReference type="Pfam" id="PF00067">
    <property type="entry name" value="p450"/>
    <property type="match status" value="1"/>
</dbReference>
<dbReference type="GO" id="GO:0005506">
    <property type="term" value="F:iron ion binding"/>
    <property type="evidence" value="ECO:0007669"/>
    <property type="project" value="InterPro"/>
</dbReference>
<proteinExistence type="predicted"/>
<gene>
    <name evidence="1" type="ORF">VNO78_22372</name>
</gene>
<keyword evidence="2" id="KW-1185">Reference proteome</keyword>
<sequence>MMAAVDNPSNAVEWGLAKMINQPELLQRAIEELDKVVGKERLVQELDIPKLNYIKACAREAFRLHPIVPFNVPHVSMKEQYTGQGGCPGLMSGTTMTIILFARLLHAFTWTTPPNVSHINITESNNDISLVHPLLALVKPRLAIEIYNNKAKPRFATRIYNNKVFP</sequence>